<dbReference type="RefSeq" id="WP_221225968.1">
    <property type="nucleotide sequence ID" value="NZ_JACIDY010000002.1"/>
</dbReference>
<evidence type="ECO:0000313" key="2">
    <source>
        <dbReference type="EMBL" id="MBB3939248.1"/>
    </source>
</evidence>
<dbReference type="EMBL" id="JACIDY010000002">
    <property type="protein sequence ID" value="MBB3939248.1"/>
    <property type="molecule type" value="Genomic_DNA"/>
</dbReference>
<dbReference type="PROSITE" id="PS51257">
    <property type="entry name" value="PROKAR_LIPOPROTEIN"/>
    <property type="match status" value="1"/>
</dbReference>
<dbReference type="Proteomes" id="UP000561459">
    <property type="component" value="Unassembled WGS sequence"/>
</dbReference>
<accession>A0A7W6BWK0</accession>
<evidence type="ECO:0000256" key="1">
    <source>
        <dbReference type="SAM" id="MobiDB-lite"/>
    </source>
</evidence>
<organism evidence="2 3">
    <name type="scientific">Novosphingobium fluoreni</name>
    <dbReference type="NCBI Taxonomy" id="1391222"/>
    <lineage>
        <taxon>Bacteria</taxon>
        <taxon>Pseudomonadati</taxon>
        <taxon>Pseudomonadota</taxon>
        <taxon>Alphaproteobacteria</taxon>
        <taxon>Sphingomonadales</taxon>
        <taxon>Sphingomonadaceae</taxon>
        <taxon>Novosphingobium</taxon>
    </lineage>
</organism>
<sequence length="158" mass="16666">MTLHRVALVSALGLALIAVSGCGPRRGEDNGGVPGDTDSSKPFSAISPRETLHFGGTEPFWNGTVIGETLTYATPAQPDGTRITVKRFGGRNGLGLSGTLEGKSFDMTVTPGTCSDGMSDRSFPFSVLLKLGEETRQGCGWTDSRRFTEAKELAGKPQ</sequence>
<protein>
    <submittedName>
        <fullName evidence="2">Putative membrane protein</fullName>
    </submittedName>
</protein>
<proteinExistence type="predicted"/>
<gene>
    <name evidence="2" type="ORF">GGR39_000888</name>
</gene>
<reference evidence="2 3" key="1">
    <citation type="submission" date="2020-08" db="EMBL/GenBank/DDBJ databases">
        <title>Genomic Encyclopedia of Type Strains, Phase IV (KMG-IV): sequencing the most valuable type-strain genomes for metagenomic binning, comparative biology and taxonomic classification.</title>
        <authorList>
            <person name="Goeker M."/>
        </authorList>
    </citation>
    <scope>NUCLEOTIDE SEQUENCE [LARGE SCALE GENOMIC DNA]</scope>
    <source>
        <strain evidence="2 3">DSM 27568</strain>
    </source>
</reference>
<evidence type="ECO:0000313" key="3">
    <source>
        <dbReference type="Proteomes" id="UP000561459"/>
    </source>
</evidence>
<dbReference type="AlphaFoldDB" id="A0A7W6BWK0"/>
<feature type="region of interest" description="Disordered" evidence="1">
    <location>
        <begin position="25"/>
        <end position="47"/>
    </location>
</feature>
<name>A0A7W6BWK0_9SPHN</name>
<comment type="caution">
    <text evidence="2">The sequence shown here is derived from an EMBL/GenBank/DDBJ whole genome shotgun (WGS) entry which is preliminary data.</text>
</comment>
<keyword evidence="3" id="KW-1185">Reference proteome</keyword>